<keyword evidence="7" id="KW-0411">Iron-sulfur</keyword>
<dbReference type="SUPFAM" id="SSF102114">
    <property type="entry name" value="Radical SAM enzymes"/>
    <property type="match status" value="1"/>
</dbReference>
<gene>
    <name evidence="9" type="ORF">METZ01_LOCUS89625</name>
</gene>
<dbReference type="InterPro" id="IPR013785">
    <property type="entry name" value="Aldolase_TIM"/>
</dbReference>
<evidence type="ECO:0000313" key="9">
    <source>
        <dbReference type="EMBL" id="SVA36771.1"/>
    </source>
</evidence>
<dbReference type="InterPro" id="IPR003739">
    <property type="entry name" value="Lys_aminomutase/Glu_NH3_mut"/>
</dbReference>
<dbReference type="GO" id="GO:0003824">
    <property type="term" value="F:catalytic activity"/>
    <property type="evidence" value="ECO:0007669"/>
    <property type="project" value="InterPro"/>
</dbReference>
<keyword evidence="2" id="KW-0004">4Fe-4S</keyword>
<dbReference type="InterPro" id="IPR058240">
    <property type="entry name" value="rSAM_sf"/>
</dbReference>
<accession>A0A381V9T4</accession>
<evidence type="ECO:0000256" key="2">
    <source>
        <dbReference type="ARBA" id="ARBA00022485"/>
    </source>
</evidence>
<keyword evidence="5" id="KW-0663">Pyridoxal phosphate</keyword>
<dbReference type="SFLD" id="SFLDS00029">
    <property type="entry name" value="Radical_SAM"/>
    <property type="match status" value="1"/>
</dbReference>
<evidence type="ECO:0000256" key="3">
    <source>
        <dbReference type="ARBA" id="ARBA00022691"/>
    </source>
</evidence>
<dbReference type="PANTHER" id="PTHR30538:SF0">
    <property type="entry name" value="L-LYSINE 2,3-AMINOMUTASE AQ_1632-RELATED"/>
    <property type="match status" value="1"/>
</dbReference>
<dbReference type="GO" id="GO:0046872">
    <property type="term" value="F:metal ion binding"/>
    <property type="evidence" value="ECO:0007669"/>
    <property type="project" value="UniProtKB-KW"/>
</dbReference>
<dbReference type="GO" id="GO:0051539">
    <property type="term" value="F:4 iron, 4 sulfur cluster binding"/>
    <property type="evidence" value="ECO:0007669"/>
    <property type="project" value="UniProtKB-KW"/>
</dbReference>
<dbReference type="Pfam" id="PF04055">
    <property type="entry name" value="Radical_SAM"/>
    <property type="match status" value="1"/>
</dbReference>
<feature type="domain" description="Radical SAM core" evidence="8">
    <location>
        <begin position="4"/>
        <end position="220"/>
    </location>
</feature>
<dbReference type="AlphaFoldDB" id="A0A381V9T4"/>
<keyword evidence="4" id="KW-0479">Metal-binding</keyword>
<evidence type="ECO:0000256" key="6">
    <source>
        <dbReference type="ARBA" id="ARBA00023004"/>
    </source>
</evidence>
<dbReference type="InterPro" id="IPR007197">
    <property type="entry name" value="rSAM"/>
</dbReference>
<evidence type="ECO:0000256" key="4">
    <source>
        <dbReference type="ARBA" id="ARBA00022723"/>
    </source>
</evidence>
<sequence>GVQHKYTDTVLLLCNEVCGAYCRYCFRKRLFMDENDEATNDVSEGLKYIAAHPEVTNVLLTGGDPLLMSTRRLVEIFSALREIPHVKIIRMGSKMPAFDPFRVLNDEALHEAFRTYSTPEQRIYLMAHFDHPRELTAEAIQSIDTCIKNGVICVNQCPMIRGINDSPEVLSELFERLSFMGCPPYYLFQGRPTAGNEPYEVPMVRAWTIFQEALRRGSGLARRARFCMSHETGKIEIMAVDEKHIYLRYHQAKYASDLGRFMVCHRNDEAFWFDQLQPVEAAASVF</sequence>
<feature type="non-terminal residue" evidence="9">
    <location>
        <position position="1"/>
    </location>
</feature>
<dbReference type="PANTHER" id="PTHR30538">
    <property type="entry name" value="LYSINE 2,3-AMINOMUTASE-RELATED"/>
    <property type="match status" value="1"/>
</dbReference>
<organism evidence="9">
    <name type="scientific">marine metagenome</name>
    <dbReference type="NCBI Taxonomy" id="408172"/>
    <lineage>
        <taxon>unclassified sequences</taxon>
        <taxon>metagenomes</taxon>
        <taxon>ecological metagenomes</taxon>
    </lineage>
</organism>
<dbReference type="EMBL" id="UINC01008157">
    <property type="protein sequence ID" value="SVA36771.1"/>
    <property type="molecule type" value="Genomic_DNA"/>
</dbReference>
<name>A0A381V9T4_9ZZZZ</name>
<evidence type="ECO:0000256" key="7">
    <source>
        <dbReference type="ARBA" id="ARBA00023014"/>
    </source>
</evidence>
<evidence type="ECO:0000256" key="5">
    <source>
        <dbReference type="ARBA" id="ARBA00022898"/>
    </source>
</evidence>
<evidence type="ECO:0000256" key="1">
    <source>
        <dbReference type="ARBA" id="ARBA00001933"/>
    </source>
</evidence>
<dbReference type="Gene3D" id="3.20.20.70">
    <property type="entry name" value="Aldolase class I"/>
    <property type="match status" value="1"/>
</dbReference>
<dbReference type="CDD" id="cd01335">
    <property type="entry name" value="Radical_SAM"/>
    <property type="match status" value="1"/>
</dbReference>
<protein>
    <recommendedName>
        <fullName evidence="8">Radical SAM core domain-containing protein</fullName>
    </recommendedName>
</protein>
<evidence type="ECO:0000259" key="8">
    <source>
        <dbReference type="PROSITE" id="PS51918"/>
    </source>
</evidence>
<dbReference type="SFLD" id="SFLDG01070">
    <property type="entry name" value="PLP-dependent"/>
    <property type="match status" value="1"/>
</dbReference>
<comment type="cofactor">
    <cofactor evidence="1">
        <name>pyridoxal 5'-phosphate</name>
        <dbReference type="ChEBI" id="CHEBI:597326"/>
    </cofactor>
</comment>
<dbReference type="PROSITE" id="PS51918">
    <property type="entry name" value="RADICAL_SAM"/>
    <property type="match status" value="1"/>
</dbReference>
<keyword evidence="3" id="KW-0949">S-adenosyl-L-methionine</keyword>
<reference evidence="9" key="1">
    <citation type="submission" date="2018-05" db="EMBL/GenBank/DDBJ databases">
        <authorList>
            <person name="Lanie J.A."/>
            <person name="Ng W.-L."/>
            <person name="Kazmierczak K.M."/>
            <person name="Andrzejewski T.M."/>
            <person name="Davidsen T.M."/>
            <person name="Wayne K.J."/>
            <person name="Tettelin H."/>
            <person name="Glass J.I."/>
            <person name="Rusch D."/>
            <person name="Podicherti R."/>
            <person name="Tsui H.-C.T."/>
            <person name="Winkler M.E."/>
        </authorList>
    </citation>
    <scope>NUCLEOTIDE SEQUENCE</scope>
</reference>
<keyword evidence="6" id="KW-0408">Iron</keyword>
<proteinExistence type="predicted"/>